<dbReference type="STRING" id="873449.STRCR_0292"/>
<dbReference type="AlphaFoldDB" id="G5JP59"/>
<name>G5JP59_STRCG</name>
<evidence type="ECO:0000313" key="1">
    <source>
        <dbReference type="EMBL" id="EHI75123.1"/>
    </source>
</evidence>
<reference evidence="1" key="1">
    <citation type="submission" date="2011-07" db="EMBL/GenBank/DDBJ databases">
        <authorList>
            <person name="Stanhope M.J."/>
            <person name="Durkin A.S."/>
            <person name="Hostetler J."/>
            <person name="Kim M."/>
            <person name="Radune D."/>
            <person name="Singh I."/>
            <person name="Town C.D."/>
        </authorList>
    </citation>
    <scope>NUCLEOTIDE SEQUENCE [LARGE SCALE GENOMIC DNA]</scope>
    <source>
        <strain evidence="1">HS-6</strain>
    </source>
</reference>
<organism evidence="1 2">
    <name type="scientific">Streptococcus criceti HS-6</name>
    <dbReference type="NCBI Taxonomy" id="873449"/>
    <lineage>
        <taxon>Bacteria</taxon>
        <taxon>Bacillati</taxon>
        <taxon>Bacillota</taxon>
        <taxon>Bacilli</taxon>
        <taxon>Lactobacillales</taxon>
        <taxon>Streptococcaceae</taxon>
        <taxon>Streptococcus</taxon>
    </lineage>
</organism>
<comment type="caution">
    <text evidence="1">The sequence shown here is derived from an EMBL/GenBank/DDBJ whole genome shotgun (WGS) entry which is preliminary data.</text>
</comment>
<accession>G5JP59</accession>
<protein>
    <submittedName>
        <fullName evidence="1">Uncharacterized protein</fullName>
    </submittedName>
</protein>
<gene>
    <name evidence="1" type="ORF">STRCR_0292</name>
</gene>
<evidence type="ECO:0000313" key="2">
    <source>
        <dbReference type="Proteomes" id="UP000004322"/>
    </source>
</evidence>
<dbReference type="Proteomes" id="UP000004322">
    <property type="component" value="Unassembled WGS sequence"/>
</dbReference>
<dbReference type="EMBL" id="AEUV02000002">
    <property type="protein sequence ID" value="EHI75123.1"/>
    <property type="molecule type" value="Genomic_DNA"/>
</dbReference>
<keyword evidence="2" id="KW-1185">Reference proteome</keyword>
<proteinExistence type="predicted"/>
<sequence length="71" mass="7966">MNVVHLFADLALWQNENANSGSLVLKHLMNCTGARLLGLATTAPKVYYKTGRLDEFLPSLEFNWHDSSEIC</sequence>